<sequence>MYLQFGLKLSEGALNLRLTLFEVALAADLGATNFDEEIDAVRQAICHLTNLSTTYRRAVFFENSQAVNCQAFCSLRNSDSVEVEEVRKKNS</sequence>
<dbReference type="EMBL" id="BMAV01023647">
    <property type="protein sequence ID" value="GFY79558.1"/>
    <property type="molecule type" value="Genomic_DNA"/>
</dbReference>
<gene>
    <name evidence="1" type="ORF">TNIN_499291</name>
</gene>
<reference evidence="1" key="1">
    <citation type="submission" date="2020-08" db="EMBL/GenBank/DDBJ databases">
        <title>Multicomponent nature underlies the extraordinary mechanical properties of spider dragline silk.</title>
        <authorList>
            <person name="Kono N."/>
            <person name="Nakamura H."/>
            <person name="Mori M."/>
            <person name="Yoshida Y."/>
            <person name="Ohtoshi R."/>
            <person name="Malay A.D."/>
            <person name="Moran D.A.P."/>
            <person name="Tomita M."/>
            <person name="Numata K."/>
            <person name="Arakawa K."/>
        </authorList>
    </citation>
    <scope>NUCLEOTIDE SEQUENCE</scope>
</reference>
<proteinExistence type="predicted"/>
<comment type="caution">
    <text evidence="1">The sequence shown here is derived from an EMBL/GenBank/DDBJ whole genome shotgun (WGS) entry which is preliminary data.</text>
</comment>
<evidence type="ECO:0000313" key="2">
    <source>
        <dbReference type="Proteomes" id="UP000886998"/>
    </source>
</evidence>
<evidence type="ECO:0000313" key="1">
    <source>
        <dbReference type="EMBL" id="GFY79558.1"/>
    </source>
</evidence>
<protein>
    <submittedName>
        <fullName evidence="1">Uncharacterized protein</fullName>
    </submittedName>
</protein>
<keyword evidence="2" id="KW-1185">Reference proteome</keyword>
<name>A0A8X6YY88_9ARAC</name>
<accession>A0A8X6YY88</accession>
<dbReference type="AlphaFoldDB" id="A0A8X6YY88"/>
<dbReference type="Proteomes" id="UP000886998">
    <property type="component" value="Unassembled WGS sequence"/>
</dbReference>
<organism evidence="1 2">
    <name type="scientific">Trichonephila inaurata madagascariensis</name>
    <dbReference type="NCBI Taxonomy" id="2747483"/>
    <lineage>
        <taxon>Eukaryota</taxon>
        <taxon>Metazoa</taxon>
        <taxon>Ecdysozoa</taxon>
        <taxon>Arthropoda</taxon>
        <taxon>Chelicerata</taxon>
        <taxon>Arachnida</taxon>
        <taxon>Araneae</taxon>
        <taxon>Araneomorphae</taxon>
        <taxon>Entelegynae</taxon>
        <taxon>Araneoidea</taxon>
        <taxon>Nephilidae</taxon>
        <taxon>Trichonephila</taxon>
        <taxon>Trichonephila inaurata</taxon>
    </lineage>
</organism>